<dbReference type="PANTHER" id="PTHR24148">
    <property type="entry name" value="ANKYRIN REPEAT DOMAIN-CONTAINING PROTEIN 39 HOMOLOG-RELATED"/>
    <property type="match status" value="1"/>
</dbReference>
<dbReference type="OrthoDB" id="2157530at2759"/>
<evidence type="ECO:0000259" key="1">
    <source>
        <dbReference type="Pfam" id="PF06985"/>
    </source>
</evidence>
<gene>
    <name evidence="2" type="ORF">K432DRAFT_14361</name>
</gene>
<protein>
    <recommendedName>
        <fullName evidence="1">Heterokaryon incompatibility domain-containing protein</fullName>
    </recommendedName>
</protein>
<feature type="domain" description="Heterokaryon incompatibility" evidence="1">
    <location>
        <begin position="47"/>
        <end position="138"/>
    </location>
</feature>
<dbReference type="EMBL" id="KV744916">
    <property type="protein sequence ID" value="OCK81570.1"/>
    <property type="molecule type" value="Genomic_DNA"/>
</dbReference>
<dbReference type="InterPro" id="IPR010730">
    <property type="entry name" value="HET"/>
</dbReference>
<dbReference type="PANTHER" id="PTHR24148:SF73">
    <property type="entry name" value="HET DOMAIN PROTEIN (AFU_ORTHOLOGUE AFUA_8G01020)"/>
    <property type="match status" value="1"/>
</dbReference>
<dbReference type="InterPro" id="IPR052895">
    <property type="entry name" value="HetReg/Transcr_Mod"/>
</dbReference>
<accession>A0A8E2ED79</accession>
<dbReference type="AlphaFoldDB" id="A0A8E2ED79"/>
<reference evidence="2 3" key="1">
    <citation type="journal article" date="2016" name="Nat. Commun.">
        <title>Ectomycorrhizal ecology is imprinted in the genome of the dominant symbiotic fungus Cenococcum geophilum.</title>
        <authorList>
            <consortium name="DOE Joint Genome Institute"/>
            <person name="Peter M."/>
            <person name="Kohler A."/>
            <person name="Ohm R.A."/>
            <person name="Kuo A."/>
            <person name="Krutzmann J."/>
            <person name="Morin E."/>
            <person name="Arend M."/>
            <person name="Barry K.W."/>
            <person name="Binder M."/>
            <person name="Choi C."/>
            <person name="Clum A."/>
            <person name="Copeland A."/>
            <person name="Grisel N."/>
            <person name="Haridas S."/>
            <person name="Kipfer T."/>
            <person name="LaButti K."/>
            <person name="Lindquist E."/>
            <person name="Lipzen A."/>
            <person name="Maire R."/>
            <person name="Meier B."/>
            <person name="Mihaltcheva S."/>
            <person name="Molinier V."/>
            <person name="Murat C."/>
            <person name="Poggeler S."/>
            <person name="Quandt C.A."/>
            <person name="Sperisen C."/>
            <person name="Tritt A."/>
            <person name="Tisserant E."/>
            <person name="Crous P.W."/>
            <person name="Henrissat B."/>
            <person name="Nehls U."/>
            <person name="Egli S."/>
            <person name="Spatafora J.W."/>
            <person name="Grigoriev I.V."/>
            <person name="Martin F.M."/>
        </authorList>
    </citation>
    <scope>NUCLEOTIDE SEQUENCE [LARGE SCALE GENOMIC DNA]</scope>
    <source>
        <strain evidence="2 3">CBS 459.81</strain>
    </source>
</reference>
<evidence type="ECO:0000313" key="2">
    <source>
        <dbReference type="EMBL" id="OCK81570.1"/>
    </source>
</evidence>
<dbReference type="Pfam" id="PF06985">
    <property type="entry name" value="HET"/>
    <property type="match status" value="1"/>
</dbReference>
<sequence length="156" mass="18024">MASPGQFRYCPLQHSNDIRLLRLKPGDLHSNIQISIRHEHLNERLRYEALSYTWGDPTKKKSISCNEAGDTLSVTRNCNAALRRLRRVNGERTLWIDAICIYSDRSSIKHCRNLRLGPQFYEVFDSAHLYISELLGSHVEVMRGHVLVHNLARLTT</sequence>
<dbReference type="Proteomes" id="UP000250266">
    <property type="component" value="Unassembled WGS sequence"/>
</dbReference>
<organism evidence="2 3">
    <name type="scientific">Lepidopterella palustris CBS 459.81</name>
    <dbReference type="NCBI Taxonomy" id="1314670"/>
    <lineage>
        <taxon>Eukaryota</taxon>
        <taxon>Fungi</taxon>
        <taxon>Dikarya</taxon>
        <taxon>Ascomycota</taxon>
        <taxon>Pezizomycotina</taxon>
        <taxon>Dothideomycetes</taxon>
        <taxon>Pleosporomycetidae</taxon>
        <taxon>Mytilinidiales</taxon>
        <taxon>Argynnaceae</taxon>
        <taxon>Lepidopterella</taxon>
    </lineage>
</organism>
<evidence type="ECO:0000313" key="3">
    <source>
        <dbReference type="Proteomes" id="UP000250266"/>
    </source>
</evidence>
<proteinExistence type="predicted"/>
<name>A0A8E2ED79_9PEZI</name>
<keyword evidence="3" id="KW-1185">Reference proteome</keyword>